<keyword evidence="5" id="KW-1185">Reference proteome</keyword>
<dbReference type="PANTHER" id="PTHR31614">
    <property type="entry name" value="PROTEIN DOWNSTREAM OF FLC-RELATED"/>
    <property type="match status" value="1"/>
</dbReference>
<dbReference type="EMBL" id="JAAIUW010000005">
    <property type="protein sequence ID" value="KAF7829915.1"/>
    <property type="molecule type" value="Genomic_DNA"/>
</dbReference>
<keyword evidence="2" id="KW-1015">Disulfide bond</keyword>
<comment type="similarity">
    <text evidence="1">Belongs to the Ole e I family.</text>
</comment>
<dbReference type="GO" id="GO:0005615">
    <property type="term" value="C:extracellular space"/>
    <property type="evidence" value="ECO:0007669"/>
    <property type="project" value="InterPro"/>
</dbReference>
<evidence type="ECO:0000313" key="5">
    <source>
        <dbReference type="Proteomes" id="UP000634136"/>
    </source>
</evidence>
<evidence type="ECO:0000256" key="1">
    <source>
        <dbReference type="ARBA" id="ARBA00010049"/>
    </source>
</evidence>
<organism evidence="4 5">
    <name type="scientific">Senna tora</name>
    <dbReference type="NCBI Taxonomy" id="362788"/>
    <lineage>
        <taxon>Eukaryota</taxon>
        <taxon>Viridiplantae</taxon>
        <taxon>Streptophyta</taxon>
        <taxon>Embryophyta</taxon>
        <taxon>Tracheophyta</taxon>
        <taxon>Spermatophyta</taxon>
        <taxon>Magnoliopsida</taxon>
        <taxon>eudicotyledons</taxon>
        <taxon>Gunneridae</taxon>
        <taxon>Pentapetalae</taxon>
        <taxon>rosids</taxon>
        <taxon>fabids</taxon>
        <taxon>Fabales</taxon>
        <taxon>Fabaceae</taxon>
        <taxon>Caesalpinioideae</taxon>
        <taxon>Cassia clade</taxon>
        <taxon>Senna</taxon>
    </lineage>
</organism>
<dbReference type="PANTHER" id="PTHR31614:SF5">
    <property type="entry name" value="ALLERGEN-LIKE PROTEIN BRSN20"/>
    <property type="match status" value="1"/>
</dbReference>
<evidence type="ECO:0000313" key="4">
    <source>
        <dbReference type="EMBL" id="KAF7829915.1"/>
    </source>
</evidence>
<name>A0A834U152_9FABA</name>
<sequence length="163" mass="17926">MAARIGFLLFICVLPAMVAAIRPQTNPFLVQGRVYCDTCRAGFETPATTYISGAEVIVECRDRVNTDKVVYTKKGKTDSTGTYRIAVKEDHADQICNAKLVSSPQIGCDKAAPGREEARVILTRNNGIASDDRYANALGYMKDEAESGCAEVLQQYQMFDEEN</sequence>
<reference evidence="4" key="1">
    <citation type="submission" date="2020-09" db="EMBL/GenBank/DDBJ databases">
        <title>Genome-Enabled Discovery of Anthraquinone Biosynthesis in Senna tora.</title>
        <authorList>
            <person name="Kang S.-H."/>
            <person name="Pandey R.P."/>
            <person name="Lee C.-M."/>
            <person name="Sim J.-S."/>
            <person name="Jeong J.-T."/>
            <person name="Choi B.-S."/>
            <person name="Jung M."/>
            <person name="Ginzburg D."/>
            <person name="Zhao K."/>
            <person name="Won S.Y."/>
            <person name="Oh T.-J."/>
            <person name="Yu Y."/>
            <person name="Kim N.-H."/>
            <person name="Lee O.R."/>
            <person name="Lee T.-H."/>
            <person name="Bashyal P."/>
            <person name="Kim T.-S."/>
            <person name="Lee W.-H."/>
            <person name="Kawkins C."/>
            <person name="Kim C.-K."/>
            <person name="Kim J.S."/>
            <person name="Ahn B.O."/>
            <person name="Rhee S.Y."/>
            <person name="Sohng J.K."/>
        </authorList>
    </citation>
    <scope>NUCLEOTIDE SEQUENCE</scope>
    <source>
        <tissue evidence="4">Leaf</tissue>
    </source>
</reference>
<evidence type="ECO:0000256" key="2">
    <source>
        <dbReference type="ARBA" id="ARBA00023157"/>
    </source>
</evidence>
<evidence type="ECO:0000256" key="3">
    <source>
        <dbReference type="SAM" id="SignalP"/>
    </source>
</evidence>
<feature type="chain" id="PRO_5032828570" evidence="3">
    <location>
        <begin position="21"/>
        <end position="163"/>
    </location>
</feature>
<dbReference type="InterPro" id="IPR006041">
    <property type="entry name" value="Pollen_Ole_e1_allergen"/>
</dbReference>
<accession>A0A834U152</accession>
<comment type="caution">
    <text evidence="4">The sequence shown here is derived from an EMBL/GenBank/DDBJ whole genome shotgun (WGS) entry which is preliminary data.</text>
</comment>
<dbReference type="PROSITE" id="PS00925">
    <property type="entry name" value="OLEEI"/>
    <property type="match status" value="1"/>
</dbReference>
<dbReference type="InterPro" id="IPR006040">
    <property type="entry name" value="Allergen_Ole_e_I_CS"/>
</dbReference>
<gene>
    <name evidence="4" type="ORF">G2W53_012248</name>
</gene>
<dbReference type="Proteomes" id="UP000634136">
    <property type="component" value="Unassembled WGS sequence"/>
</dbReference>
<protein>
    <submittedName>
        <fullName evidence="4">Protein DOWNSTREAM OF FLC-like</fullName>
    </submittedName>
</protein>
<dbReference type="Pfam" id="PF01190">
    <property type="entry name" value="Pollen_Ole_e_1"/>
    <property type="match status" value="1"/>
</dbReference>
<dbReference type="OrthoDB" id="1896520at2759"/>
<keyword evidence="3" id="KW-0732">Signal</keyword>
<feature type="signal peptide" evidence="3">
    <location>
        <begin position="1"/>
        <end position="20"/>
    </location>
</feature>
<proteinExistence type="inferred from homology"/>
<dbReference type="AlphaFoldDB" id="A0A834U152"/>